<dbReference type="PANTHER" id="PTHR45992:SF11">
    <property type="entry name" value="ALPHA-TYPE PROTEIN KINASE DOMAIN-CONTAINING PROTEIN"/>
    <property type="match status" value="1"/>
</dbReference>
<dbReference type="InterPro" id="IPR051852">
    <property type="entry name" value="Alpha-type_PK"/>
</dbReference>
<protein>
    <recommendedName>
        <fullName evidence="8">Alpha-type protein kinase domain-containing protein</fullName>
    </recommendedName>
</protein>
<feature type="transmembrane region" description="Helical" evidence="7">
    <location>
        <begin position="124"/>
        <end position="143"/>
    </location>
</feature>
<keyword evidence="7" id="KW-0472">Membrane</keyword>
<dbReference type="GO" id="GO:0004674">
    <property type="term" value="F:protein serine/threonine kinase activity"/>
    <property type="evidence" value="ECO:0000318"/>
    <property type="project" value="GO_Central"/>
</dbReference>
<feature type="compositionally biased region" description="Basic and acidic residues" evidence="6">
    <location>
        <begin position="429"/>
        <end position="451"/>
    </location>
</feature>
<keyword evidence="10" id="KW-1185">Reference proteome</keyword>
<evidence type="ECO:0000256" key="6">
    <source>
        <dbReference type="SAM" id="MobiDB-lite"/>
    </source>
</evidence>
<proteinExistence type="predicted"/>
<feature type="transmembrane region" description="Helical" evidence="7">
    <location>
        <begin position="256"/>
        <end position="277"/>
    </location>
</feature>
<evidence type="ECO:0000256" key="1">
    <source>
        <dbReference type="ARBA" id="ARBA00022527"/>
    </source>
</evidence>
<feature type="transmembrane region" description="Helical" evidence="7">
    <location>
        <begin position="674"/>
        <end position="700"/>
    </location>
</feature>
<dbReference type="EMBL" id="CH991548">
    <property type="protein sequence ID" value="EDQ90115.1"/>
    <property type="molecule type" value="Genomic_DNA"/>
</dbReference>
<feature type="region of interest" description="Disordered" evidence="6">
    <location>
        <begin position="583"/>
        <end position="602"/>
    </location>
</feature>
<feature type="transmembrane region" description="Helical" evidence="7">
    <location>
        <begin position="69"/>
        <end position="89"/>
    </location>
</feature>
<gene>
    <name evidence="9" type="ORF">MONBRDRAFT_36692</name>
</gene>
<keyword evidence="3" id="KW-0547">Nucleotide-binding</keyword>
<keyword evidence="1" id="KW-0723">Serine/threonine-protein kinase</keyword>
<dbReference type="GeneID" id="5890211"/>
<feature type="region of interest" description="Disordered" evidence="6">
    <location>
        <begin position="421"/>
        <end position="470"/>
    </location>
</feature>
<feature type="transmembrane region" description="Helical" evidence="7">
    <location>
        <begin position="363"/>
        <end position="384"/>
    </location>
</feature>
<evidence type="ECO:0000313" key="10">
    <source>
        <dbReference type="Proteomes" id="UP000001357"/>
    </source>
</evidence>
<dbReference type="Proteomes" id="UP000001357">
    <property type="component" value="Unassembled WGS sequence"/>
</dbReference>
<organism evidence="9 10">
    <name type="scientific">Monosiga brevicollis</name>
    <name type="common">Choanoflagellate</name>
    <dbReference type="NCBI Taxonomy" id="81824"/>
    <lineage>
        <taxon>Eukaryota</taxon>
        <taxon>Choanoflagellata</taxon>
        <taxon>Craspedida</taxon>
        <taxon>Salpingoecidae</taxon>
        <taxon>Monosiga</taxon>
    </lineage>
</organism>
<keyword evidence="2" id="KW-0808">Transferase</keyword>
<dbReference type="PANTHER" id="PTHR45992">
    <property type="entry name" value="EUKARYOTIC ELONGATION FACTOR 2 KINASE-RELATED"/>
    <property type="match status" value="1"/>
</dbReference>
<feature type="transmembrane region" description="Helical" evidence="7">
    <location>
        <begin position="155"/>
        <end position="175"/>
    </location>
</feature>
<evidence type="ECO:0000256" key="3">
    <source>
        <dbReference type="ARBA" id="ARBA00022741"/>
    </source>
</evidence>
<keyword evidence="7" id="KW-1133">Transmembrane helix</keyword>
<dbReference type="InParanoid" id="A9UWW9"/>
<dbReference type="RefSeq" id="XP_001744882.1">
    <property type="nucleotide sequence ID" value="XM_001744830.1"/>
</dbReference>
<feature type="transmembrane region" description="Helical" evidence="7">
    <location>
        <begin position="227"/>
        <end position="244"/>
    </location>
</feature>
<dbReference type="OMA" id="RECNDLA"/>
<feature type="domain" description="Alpha-type protein kinase" evidence="8">
    <location>
        <begin position="676"/>
        <end position="928"/>
    </location>
</feature>
<keyword evidence="4" id="KW-0418">Kinase</keyword>
<feature type="compositionally biased region" description="Low complexity" evidence="6">
    <location>
        <begin position="455"/>
        <end position="470"/>
    </location>
</feature>
<feature type="transmembrane region" description="Helical" evidence="7">
    <location>
        <begin position="289"/>
        <end position="309"/>
    </location>
</feature>
<feature type="transmembrane region" description="Helical" evidence="7">
    <location>
        <begin position="195"/>
        <end position="215"/>
    </location>
</feature>
<dbReference type="GO" id="GO:0005524">
    <property type="term" value="F:ATP binding"/>
    <property type="evidence" value="ECO:0007669"/>
    <property type="project" value="UniProtKB-KW"/>
</dbReference>
<feature type="transmembrane region" description="Helical" evidence="7">
    <location>
        <begin position="32"/>
        <end position="57"/>
    </location>
</feature>
<dbReference type="PROSITE" id="PS51158">
    <property type="entry name" value="ALPHA_KINASE"/>
    <property type="match status" value="1"/>
</dbReference>
<dbReference type="InterPro" id="IPR004166">
    <property type="entry name" value="a-kinase_dom"/>
</dbReference>
<feature type="region of interest" description="Disordered" evidence="6">
    <location>
        <begin position="553"/>
        <end position="576"/>
    </location>
</feature>
<keyword evidence="5" id="KW-0067">ATP-binding</keyword>
<name>A9UWW9_MONBE</name>
<dbReference type="InterPro" id="IPR011009">
    <property type="entry name" value="Kinase-like_dom_sf"/>
</dbReference>
<feature type="transmembrane region" description="Helical" evidence="7">
    <location>
        <begin position="329"/>
        <end position="351"/>
    </location>
</feature>
<evidence type="ECO:0000256" key="2">
    <source>
        <dbReference type="ARBA" id="ARBA00022679"/>
    </source>
</evidence>
<evidence type="ECO:0000256" key="7">
    <source>
        <dbReference type="SAM" id="Phobius"/>
    </source>
</evidence>
<keyword evidence="7" id="KW-0812">Transmembrane</keyword>
<evidence type="ECO:0000313" key="9">
    <source>
        <dbReference type="EMBL" id="EDQ90115.1"/>
    </source>
</evidence>
<dbReference type="Pfam" id="PF02816">
    <property type="entry name" value="Alpha_kinase"/>
    <property type="match status" value="1"/>
</dbReference>
<dbReference type="AlphaFoldDB" id="A9UWW9"/>
<evidence type="ECO:0000259" key="8">
    <source>
        <dbReference type="PROSITE" id="PS51158"/>
    </source>
</evidence>
<reference evidence="9 10" key="1">
    <citation type="journal article" date="2008" name="Nature">
        <title>The genome of the choanoflagellate Monosiga brevicollis and the origin of metazoans.</title>
        <authorList>
            <consortium name="JGI Sequencing"/>
            <person name="King N."/>
            <person name="Westbrook M.J."/>
            <person name="Young S.L."/>
            <person name="Kuo A."/>
            <person name="Abedin M."/>
            <person name="Chapman J."/>
            <person name="Fairclough S."/>
            <person name="Hellsten U."/>
            <person name="Isogai Y."/>
            <person name="Letunic I."/>
            <person name="Marr M."/>
            <person name="Pincus D."/>
            <person name="Putnam N."/>
            <person name="Rokas A."/>
            <person name="Wright K.J."/>
            <person name="Zuzow R."/>
            <person name="Dirks W."/>
            <person name="Good M."/>
            <person name="Goodstein D."/>
            <person name="Lemons D."/>
            <person name="Li W."/>
            <person name="Lyons J.B."/>
            <person name="Morris A."/>
            <person name="Nichols S."/>
            <person name="Richter D.J."/>
            <person name="Salamov A."/>
            <person name="Bork P."/>
            <person name="Lim W.A."/>
            <person name="Manning G."/>
            <person name="Miller W.T."/>
            <person name="McGinnis W."/>
            <person name="Shapiro H."/>
            <person name="Tjian R."/>
            <person name="Grigoriev I.V."/>
            <person name="Rokhsar D."/>
        </authorList>
    </citation>
    <scope>NUCLEOTIDE SEQUENCE [LARGE SCALE GENOMIC DNA]</scope>
    <source>
        <strain evidence="10">MX1 / ATCC 50154</strain>
    </source>
</reference>
<dbReference type="SUPFAM" id="SSF56112">
    <property type="entry name" value="Protein kinase-like (PK-like)"/>
    <property type="match status" value="1"/>
</dbReference>
<evidence type="ECO:0000256" key="4">
    <source>
        <dbReference type="ARBA" id="ARBA00022777"/>
    </source>
</evidence>
<evidence type="ECO:0000256" key="5">
    <source>
        <dbReference type="ARBA" id="ARBA00022840"/>
    </source>
</evidence>
<dbReference type="KEGG" id="mbr:MONBRDRAFT_36692"/>
<accession>A9UWW9</accession>
<dbReference type="Gene3D" id="3.20.200.10">
    <property type="entry name" value="MHCK/EF2 kinase"/>
    <property type="match status" value="1"/>
</dbReference>
<sequence>MALIFFALLPHWLWPLIYLAERLGLTDFGDLISLVEILVGAVASGLVLPIIILTPLLQTLDLTPSEYGMLLFNIIILPSVWLPLVVAIFQTPIVVDAKRAEDLQPQRQSFSDHAELRGEFSVSYGSYFLLASVPFGIFLPLFIHGTTNAAGEAAVLFFLLLLGSASALLLVAPRLGWVLHQTMRWFKDVASYRALAEGVLCLVVLPVCLMVPVLAEVHLNRPSYDVLQAWLLGLPAVTLLRMTFTLHREAQYLPSYMAGVFLVVDLPCFILLPAWIAAHPVSMAGEVTFLVFMLVPLVAALALVVYLTFTSYQNLPFHLLTKYLEPEWWVEQVLATLIFSAPMLVAVPVYFRADLDPTTDYVLVGFLVVIEILLAVAFLASYALRQNDMPDAISLAPTIARSRAGTAVSRSDAGLMRGPAHAQFSAQDLESRRGTMANARRDSVDPTHVDADGLPAPADSAPAPAPSNASAYRPSVVSAASSQGGLLGHRVPGSYHATNWGSISKVPKDFDPDAFEEPAAMAGSPLNSTVEVRTYDLATPLGASGRTEVATVLTDTQPPPSPGTSFNGSDAERLTPDASTLPALLPSAEREPVHAQTGDDTEYEIVPLPERSDDPDKSEWEHCDVYDLDASSHLQLQDRTCSPFVPAAARVYAGSSRAHTCRRSIVVSPACVSMFASVTVVAAYSRVGFLTLIGGVFLFVSESTGEDLRQGAYHSAYPAYLSGTEDSFVLKWPCYATMQTQEASEIGLSKVAHASRIAQAFNAALGRSSENAVSFAQPRAVQLTARPAANGRVPWALLEPELEDLEATGVMDYFCIFNDSAGGVVSEEDMQDEVGDHGEDWREEFRECNDLAQALSCYSYHASQRQELMINIQGVRHRYTNPDFHFASAVHDPYFSPHNNGPEGIAAFQRSHVHNDFCRLALPSLPGFTDSWLTS</sequence>